<dbReference type="PANTHER" id="PTHR35368:SF1">
    <property type="entry name" value="HYDROPEROXIDE REDUCTASE"/>
    <property type="match status" value="1"/>
</dbReference>
<name>A0A1T5LA95_9BACT</name>
<keyword evidence="2" id="KW-1185">Reference proteome</keyword>
<accession>A0A1T5LA95</accession>
<dbReference type="InterPro" id="IPR015946">
    <property type="entry name" value="KH_dom-like_a/b"/>
</dbReference>
<reference evidence="1 2" key="1">
    <citation type="submission" date="2017-02" db="EMBL/GenBank/DDBJ databases">
        <authorList>
            <person name="Peterson S.W."/>
        </authorList>
    </citation>
    <scope>NUCLEOTIDE SEQUENCE [LARGE SCALE GENOMIC DNA]</scope>
    <source>
        <strain evidence="1 2">DSM 25262</strain>
    </source>
</reference>
<dbReference type="RefSeq" id="WP_079687394.1">
    <property type="nucleotide sequence ID" value="NZ_FUZU01000002.1"/>
</dbReference>
<protein>
    <submittedName>
        <fullName evidence="1">Uncharacterized OsmC-related protein</fullName>
    </submittedName>
</protein>
<dbReference type="STRING" id="688867.SAMN05660236_2819"/>
<sequence>MKISATIKNNFNKHEAVVATNDISQQVQIPVKATGYGSSVNGGELLLLALATCFCNDLYREANKRNIAIAGVEVICSAEFGAEGEPGFNFQYKVNVTSDAPTAVIDELIAHTDHVAEIHNTLRKGVSIAISR</sequence>
<dbReference type="InterPro" id="IPR003718">
    <property type="entry name" value="OsmC/Ohr_fam"/>
</dbReference>
<proteinExistence type="predicted"/>
<dbReference type="PANTHER" id="PTHR35368">
    <property type="entry name" value="HYDROPEROXIDE REDUCTASE"/>
    <property type="match status" value="1"/>
</dbReference>
<evidence type="ECO:0000313" key="1">
    <source>
        <dbReference type="EMBL" id="SKC72834.1"/>
    </source>
</evidence>
<dbReference type="Gene3D" id="3.30.300.20">
    <property type="match status" value="1"/>
</dbReference>
<dbReference type="Proteomes" id="UP000190961">
    <property type="component" value="Unassembled WGS sequence"/>
</dbReference>
<dbReference type="OrthoDB" id="1358603at2"/>
<dbReference type="AlphaFoldDB" id="A0A1T5LA95"/>
<gene>
    <name evidence="1" type="ORF">SAMN05660236_2819</name>
</gene>
<dbReference type="Pfam" id="PF02566">
    <property type="entry name" value="OsmC"/>
    <property type="match status" value="1"/>
</dbReference>
<evidence type="ECO:0000313" key="2">
    <source>
        <dbReference type="Proteomes" id="UP000190961"/>
    </source>
</evidence>
<organism evidence="1 2">
    <name type="scientific">Ohtaekwangia koreensis</name>
    <dbReference type="NCBI Taxonomy" id="688867"/>
    <lineage>
        <taxon>Bacteria</taxon>
        <taxon>Pseudomonadati</taxon>
        <taxon>Bacteroidota</taxon>
        <taxon>Cytophagia</taxon>
        <taxon>Cytophagales</taxon>
        <taxon>Fulvivirgaceae</taxon>
        <taxon>Ohtaekwangia</taxon>
    </lineage>
</organism>
<dbReference type="InterPro" id="IPR052924">
    <property type="entry name" value="OsmC/Ohr_hydroprdx_reductase"/>
</dbReference>
<dbReference type="InterPro" id="IPR036102">
    <property type="entry name" value="OsmC/Ohrsf"/>
</dbReference>
<dbReference type="SUPFAM" id="SSF82784">
    <property type="entry name" value="OsmC-like"/>
    <property type="match status" value="1"/>
</dbReference>
<dbReference type="EMBL" id="FUZU01000002">
    <property type="protein sequence ID" value="SKC72834.1"/>
    <property type="molecule type" value="Genomic_DNA"/>
</dbReference>